<evidence type="ECO:0000313" key="3">
    <source>
        <dbReference type="Proteomes" id="UP000260644"/>
    </source>
</evidence>
<dbReference type="OrthoDB" id="664873at2"/>
<proteinExistence type="predicted"/>
<gene>
    <name evidence="2" type="ORF">DVR12_19870</name>
</gene>
<feature type="transmembrane region" description="Helical" evidence="1">
    <location>
        <begin position="210"/>
        <end position="229"/>
    </location>
</feature>
<name>A0A3E1Y5H9_9BACT</name>
<comment type="caution">
    <text evidence="2">The sequence shown here is derived from an EMBL/GenBank/DDBJ whole genome shotgun (WGS) entry which is preliminary data.</text>
</comment>
<dbReference type="AlphaFoldDB" id="A0A3E1Y5H9"/>
<keyword evidence="1" id="KW-0472">Membrane</keyword>
<keyword evidence="1" id="KW-1133">Transmembrane helix</keyword>
<protein>
    <submittedName>
        <fullName evidence="2">Uncharacterized protein</fullName>
    </submittedName>
</protein>
<feature type="transmembrane region" description="Helical" evidence="1">
    <location>
        <begin position="184"/>
        <end position="204"/>
    </location>
</feature>
<keyword evidence="1" id="KW-0812">Transmembrane</keyword>
<dbReference type="RefSeq" id="WP_116977547.1">
    <property type="nucleotide sequence ID" value="NZ_QPMM01000011.1"/>
</dbReference>
<reference evidence="2 3" key="1">
    <citation type="submission" date="2018-07" db="EMBL/GenBank/DDBJ databases">
        <title>Chitinophaga K2CV101002-2 sp. nov., isolated from a monsoon evergreen broad-leaved forest soil.</title>
        <authorList>
            <person name="Lv Y."/>
        </authorList>
    </citation>
    <scope>NUCLEOTIDE SEQUENCE [LARGE SCALE GENOMIC DNA]</scope>
    <source>
        <strain evidence="2 3">GDMCC 1.1288</strain>
    </source>
</reference>
<keyword evidence="3" id="KW-1185">Reference proteome</keyword>
<dbReference type="EMBL" id="QPMM01000011">
    <property type="protein sequence ID" value="RFS19986.1"/>
    <property type="molecule type" value="Genomic_DNA"/>
</dbReference>
<dbReference type="Proteomes" id="UP000260644">
    <property type="component" value="Unassembled WGS sequence"/>
</dbReference>
<accession>A0A3E1Y5H9</accession>
<evidence type="ECO:0000313" key="2">
    <source>
        <dbReference type="EMBL" id="RFS19986.1"/>
    </source>
</evidence>
<organism evidence="2 3">
    <name type="scientific">Chitinophaga silvatica</name>
    <dbReference type="NCBI Taxonomy" id="2282649"/>
    <lineage>
        <taxon>Bacteria</taxon>
        <taxon>Pseudomonadati</taxon>
        <taxon>Bacteroidota</taxon>
        <taxon>Chitinophagia</taxon>
        <taxon>Chitinophagales</taxon>
        <taxon>Chitinophagaceae</taxon>
        <taxon>Chitinophaga</taxon>
    </lineage>
</organism>
<sequence length="247" mass="27858">MRQSAYLIRTNRNESEDLFVANNSLPFFWLTLISEKDLERIDNNIQHSSEPPTIRIGRQAAITNGLSSIPFIEECFPDRLRLYQDFISYLDKNLLPDDDMVLDVFSLAPEGGTTHFLQQLKEELQAVEMYDIEKIEGAYTDNDITALIGHGHFPGINVALYEQTFIPIDPLSGEEDKIQDGPSLTAAIVIILAGIIILYVPWQGYKNDDINLAVTCCLIISLSVLLYGCKQLLVAVRHKAIKKTFQP</sequence>
<evidence type="ECO:0000256" key="1">
    <source>
        <dbReference type="SAM" id="Phobius"/>
    </source>
</evidence>